<evidence type="ECO:0000313" key="4">
    <source>
        <dbReference type="Proteomes" id="UP000078555"/>
    </source>
</evidence>
<accession>A0A1A8YIU5</accession>
<dbReference type="EMBL" id="FLRE01000029">
    <property type="protein sequence ID" value="SBT32034.1"/>
    <property type="molecule type" value="Genomic_DNA"/>
</dbReference>
<dbReference type="Proteomes" id="UP000078550">
    <property type="component" value="Unassembled WGS sequence"/>
</dbReference>
<keyword evidence="4" id="KW-1185">Reference proteome</keyword>
<reference evidence="1" key="1">
    <citation type="submission" date="2016-05" db="EMBL/GenBank/DDBJ databases">
        <authorList>
            <person name="Lavstsen T."/>
            <person name="Jespersen J.S."/>
        </authorList>
    </citation>
    <scope>NUCLEOTIDE SEQUENCE [LARGE SCALE GENOMIC DNA]</scope>
</reference>
<dbReference type="AlphaFoldDB" id="A0A1A8YIU5"/>
<proteinExistence type="predicted"/>
<name>A0A1A8YIU5_PLAOA</name>
<dbReference type="EMBL" id="FLRD01000020">
    <property type="protein sequence ID" value="SBT31466.1"/>
    <property type="molecule type" value="Genomic_DNA"/>
</dbReference>
<evidence type="ECO:0000313" key="1">
    <source>
        <dbReference type="EMBL" id="SBT31466.1"/>
    </source>
</evidence>
<protein>
    <submittedName>
        <fullName evidence="1">Uncharacterized protein</fullName>
    </submittedName>
</protein>
<gene>
    <name evidence="1" type="ORF">POVWA1_007220</name>
    <name evidence="2" type="ORF">POVWA2_007360</name>
</gene>
<evidence type="ECO:0000313" key="2">
    <source>
        <dbReference type="EMBL" id="SBT32034.1"/>
    </source>
</evidence>
<organism evidence="1 4">
    <name type="scientific">Plasmodium ovale wallikeri</name>
    <dbReference type="NCBI Taxonomy" id="864142"/>
    <lineage>
        <taxon>Eukaryota</taxon>
        <taxon>Sar</taxon>
        <taxon>Alveolata</taxon>
        <taxon>Apicomplexa</taxon>
        <taxon>Aconoidasida</taxon>
        <taxon>Haemosporida</taxon>
        <taxon>Plasmodiidae</taxon>
        <taxon>Plasmodium</taxon>
        <taxon>Plasmodium (Plasmodium)</taxon>
    </lineage>
</organism>
<evidence type="ECO:0000313" key="3">
    <source>
        <dbReference type="Proteomes" id="UP000078550"/>
    </source>
</evidence>
<reference evidence="3 4" key="2">
    <citation type="submission" date="2016-05" db="EMBL/GenBank/DDBJ databases">
        <authorList>
            <person name="Naeem Raeece"/>
        </authorList>
    </citation>
    <scope>NUCLEOTIDE SEQUENCE [LARGE SCALE GENOMIC DNA]</scope>
</reference>
<sequence length="91" mass="10228">MVGSVEIVVHERVSTYESTEYAMGSPIGKSAVHVQNKKAGENHLFHFFKMSEVDDYNYNLCQNVKIYGSPSLCSFIRNAKCVSSKHVRNAL</sequence>
<dbReference type="Proteomes" id="UP000078555">
    <property type="component" value="Unassembled WGS sequence"/>
</dbReference>